<accession>X6LPM4</accession>
<organism evidence="1 2">
    <name type="scientific">Reticulomyxa filosa</name>
    <dbReference type="NCBI Taxonomy" id="46433"/>
    <lineage>
        <taxon>Eukaryota</taxon>
        <taxon>Sar</taxon>
        <taxon>Rhizaria</taxon>
        <taxon>Retaria</taxon>
        <taxon>Foraminifera</taxon>
        <taxon>Monothalamids</taxon>
        <taxon>Reticulomyxidae</taxon>
        <taxon>Reticulomyxa</taxon>
    </lineage>
</organism>
<dbReference type="AlphaFoldDB" id="X6LPM4"/>
<gene>
    <name evidence="1" type="ORF">RFI_33549</name>
</gene>
<dbReference type="OrthoDB" id="1470350at2759"/>
<protein>
    <submittedName>
        <fullName evidence="1">Uncharacterized protein</fullName>
    </submittedName>
</protein>
<sequence length="141" mass="16523">NWKNYMFSTLVKCTQKLMEMLKPCVQELESKYDETKALDMSDVLGVYGLDTFIDLIYGAENSCNFISTYLFRSSKSSVLSALKQASVLMDQRAFDLFWSVKKTLQFGAEGSLDRHIQTIRNFFQKFQVFPFFFFFFKLSKK</sequence>
<evidence type="ECO:0000313" key="2">
    <source>
        <dbReference type="Proteomes" id="UP000023152"/>
    </source>
</evidence>
<feature type="non-terminal residue" evidence="1">
    <location>
        <position position="1"/>
    </location>
</feature>
<dbReference type="EMBL" id="ASPP01031624">
    <property type="protein sequence ID" value="ETO03853.1"/>
    <property type="molecule type" value="Genomic_DNA"/>
</dbReference>
<keyword evidence="2" id="KW-1185">Reference proteome</keyword>
<proteinExistence type="predicted"/>
<dbReference type="Proteomes" id="UP000023152">
    <property type="component" value="Unassembled WGS sequence"/>
</dbReference>
<reference evidence="1 2" key="1">
    <citation type="journal article" date="2013" name="Curr. Biol.">
        <title>The Genome of the Foraminiferan Reticulomyxa filosa.</title>
        <authorList>
            <person name="Glockner G."/>
            <person name="Hulsmann N."/>
            <person name="Schleicher M."/>
            <person name="Noegel A.A."/>
            <person name="Eichinger L."/>
            <person name="Gallinger C."/>
            <person name="Pawlowski J."/>
            <person name="Sierra R."/>
            <person name="Euteneuer U."/>
            <person name="Pillet L."/>
            <person name="Moustafa A."/>
            <person name="Platzer M."/>
            <person name="Groth M."/>
            <person name="Szafranski K."/>
            <person name="Schliwa M."/>
        </authorList>
    </citation>
    <scope>NUCLEOTIDE SEQUENCE [LARGE SCALE GENOMIC DNA]</scope>
</reference>
<name>X6LPM4_RETFI</name>
<comment type="caution">
    <text evidence="1">The sequence shown here is derived from an EMBL/GenBank/DDBJ whole genome shotgun (WGS) entry which is preliminary data.</text>
</comment>
<evidence type="ECO:0000313" key="1">
    <source>
        <dbReference type="EMBL" id="ETO03853.1"/>
    </source>
</evidence>
<feature type="non-terminal residue" evidence="1">
    <location>
        <position position="141"/>
    </location>
</feature>